<dbReference type="CDD" id="cd07438">
    <property type="entry name" value="PHP_HisPPase_AMP"/>
    <property type="match status" value="1"/>
</dbReference>
<dbReference type="InterPro" id="IPR003141">
    <property type="entry name" value="Pol/His_phosphatase_N"/>
</dbReference>
<dbReference type="EMBL" id="CP025746">
    <property type="protein sequence ID" value="QAA32909.1"/>
    <property type="molecule type" value="Genomic_DNA"/>
</dbReference>
<reference evidence="2 3" key="1">
    <citation type="submission" date="2018-01" db="EMBL/GenBank/DDBJ databases">
        <title>Genome Sequencing and Assembly of Anaerobacter polyendosporus strain CT4.</title>
        <authorList>
            <person name="Tachaapaikoon C."/>
            <person name="Sutheeworapong S."/>
            <person name="Jenjaroenpun P."/>
            <person name="Wongsurawat T."/>
            <person name="Nookeaw I."/>
            <person name="Cheawchanlertfa P."/>
            <person name="Kosugi A."/>
            <person name="Cheevadhanarak S."/>
            <person name="Ratanakhanokchai K."/>
        </authorList>
    </citation>
    <scope>NUCLEOTIDE SEQUENCE [LARGE SCALE GENOMIC DNA]</scope>
    <source>
        <strain evidence="2 3">CT4</strain>
    </source>
</reference>
<dbReference type="InterPro" id="IPR004013">
    <property type="entry name" value="PHP_dom"/>
</dbReference>
<dbReference type="SUPFAM" id="SSF89550">
    <property type="entry name" value="PHP domain-like"/>
    <property type="match status" value="1"/>
</dbReference>
<dbReference type="Gene3D" id="1.10.150.650">
    <property type="match status" value="1"/>
</dbReference>
<evidence type="ECO:0000313" key="3">
    <source>
        <dbReference type="Proteomes" id="UP000286268"/>
    </source>
</evidence>
<gene>
    <name evidence="2" type="ORF">C1I91_15385</name>
</gene>
<dbReference type="GO" id="GO:0035312">
    <property type="term" value="F:5'-3' DNA exonuclease activity"/>
    <property type="evidence" value="ECO:0007669"/>
    <property type="project" value="TreeGrafter"/>
</dbReference>
<organism evidence="2 3">
    <name type="scientific">Clostridium manihotivorum</name>
    <dbReference type="NCBI Taxonomy" id="2320868"/>
    <lineage>
        <taxon>Bacteria</taxon>
        <taxon>Bacillati</taxon>
        <taxon>Bacillota</taxon>
        <taxon>Clostridia</taxon>
        <taxon>Eubacteriales</taxon>
        <taxon>Clostridiaceae</taxon>
        <taxon>Clostridium</taxon>
    </lineage>
</organism>
<name>A0A410DUZ9_9CLOT</name>
<dbReference type="PANTHER" id="PTHR42924:SF3">
    <property type="entry name" value="POLYMERASE_HISTIDINOL PHOSPHATASE N-TERMINAL DOMAIN-CONTAINING PROTEIN"/>
    <property type="match status" value="1"/>
</dbReference>
<evidence type="ECO:0000313" key="2">
    <source>
        <dbReference type="EMBL" id="QAA32909.1"/>
    </source>
</evidence>
<dbReference type="SMART" id="SM00481">
    <property type="entry name" value="POLIIIAc"/>
    <property type="match status" value="1"/>
</dbReference>
<dbReference type="GO" id="GO:0004534">
    <property type="term" value="F:5'-3' RNA exonuclease activity"/>
    <property type="evidence" value="ECO:0007669"/>
    <property type="project" value="TreeGrafter"/>
</dbReference>
<dbReference type="PANTHER" id="PTHR42924">
    <property type="entry name" value="EXONUCLEASE"/>
    <property type="match status" value="1"/>
</dbReference>
<dbReference type="Pfam" id="PF02811">
    <property type="entry name" value="PHP"/>
    <property type="match status" value="1"/>
</dbReference>
<feature type="domain" description="Polymerase/histidinol phosphatase N-terminal" evidence="1">
    <location>
        <begin position="4"/>
        <end position="67"/>
    </location>
</feature>
<protein>
    <submittedName>
        <fullName evidence="2">Phosphatase</fullName>
    </submittedName>
</protein>
<dbReference type="RefSeq" id="WP_128213642.1">
    <property type="nucleotide sequence ID" value="NZ_CP025746.1"/>
</dbReference>
<dbReference type="AlphaFoldDB" id="A0A410DUZ9"/>
<dbReference type="OrthoDB" id="9804333at2"/>
<dbReference type="InterPro" id="IPR016195">
    <property type="entry name" value="Pol/histidinol_Pase-like"/>
</dbReference>
<evidence type="ECO:0000259" key="1">
    <source>
        <dbReference type="SMART" id="SM00481"/>
    </source>
</evidence>
<keyword evidence="3" id="KW-1185">Reference proteome</keyword>
<proteinExistence type="predicted"/>
<dbReference type="Proteomes" id="UP000286268">
    <property type="component" value="Chromosome"/>
</dbReference>
<dbReference type="Gene3D" id="3.20.20.140">
    <property type="entry name" value="Metal-dependent hydrolases"/>
    <property type="match status" value="1"/>
</dbReference>
<sequence length="276" mass="31231">MKYADLHIHSNFSDGTLSPSEILRIAESKDINTISITDHDSIKSQFILNGCQSSVNIINGVEISNTYEDLELHILGYFVDINNSMLNEIMLKLGEARMDRIREIIKRLNSLGVDVSMEDIQCSCIDTTGRAHLANILVEKGYADTYKMAFNNYLIKGKPAYVERYKLSYKETLGLIRDAGGIPVLAHPGKIYRGMDMERIIKRLKDYGLCGVEVFHPGHSKEQINKCYNLCKKYKLLITGGSDCHGVCCNEDKNLIGEFGIDKAYLDNIIRFYNKL</sequence>
<accession>A0A410DUZ9</accession>
<dbReference type="KEGG" id="cmah:C1I91_15385"/>
<dbReference type="InterPro" id="IPR052018">
    <property type="entry name" value="PHP_domain"/>
</dbReference>